<proteinExistence type="predicted"/>
<gene>
    <name evidence="8" type="ORF">GCM10010255_13340</name>
</gene>
<evidence type="ECO:0000256" key="1">
    <source>
        <dbReference type="ARBA" id="ARBA00004651"/>
    </source>
</evidence>
<feature type="transmembrane region" description="Helical" evidence="7">
    <location>
        <begin position="444"/>
        <end position="464"/>
    </location>
</feature>
<feature type="compositionally biased region" description="Basic and acidic residues" evidence="6">
    <location>
        <begin position="72"/>
        <end position="92"/>
    </location>
</feature>
<evidence type="ECO:0000313" key="9">
    <source>
        <dbReference type="Proteomes" id="UP001499986"/>
    </source>
</evidence>
<name>A0ABP5UTU0_9ACTN</name>
<comment type="subcellular location">
    <subcellularLocation>
        <location evidence="1">Cell membrane</location>
        <topology evidence="1">Multi-pass membrane protein</topology>
    </subcellularLocation>
</comment>
<evidence type="ECO:0000256" key="3">
    <source>
        <dbReference type="ARBA" id="ARBA00022692"/>
    </source>
</evidence>
<feature type="compositionally biased region" description="Basic and acidic residues" evidence="6">
    <location>
        <begin position="183"/>
        <end position="199"/>
    </location>
</feature>
<keyword evidence="2" id="KW-1003">Cell membrane</keyword>
<evidence type="ECO:0000313" key="8">
    <source>
        <dbReference type="EMBL" id="GAA2387167.1"/>
    </source>
</evidence>
<dbReference type="InterPro" id="IPR010343">
    <property type="entry name" value="ArAE_1"/>
</dbReference>
<dbReference type="Pfam" id="PF06081">
    <property type="entry name" value="ArAE_1"/>
    <property type="match status" value="1"/>
</dbReference>
<evidence type="ECO:0000256" key="2">
    <source>
        <dbReference type="ARBA" id="ARBA00022475"/>
    </source>
</evidence>
<feature type="transmembrane region" description="Helical" evidence="7">
    <location>
        <begin position="346"/>
        <end position="368"/>
    </location>
</feature>
<keyword evidence="4 7" id="KW-1133">Transmembrane helix</keyword>
<feature type="compositionally biased region" description="Basic and acidic residues" evidence="6">
    <location>
        <begin position="155"/>
        <end position="170"/>
    </location>
</feature>
<reference evidence="9" key="1">
    <citation type="journal article" date="2019" name="Int. J. Syst. Evol. Microbiol.">
        <title>The Global Catalogue of Microorganisms (GCM) 10K type strain sequencing project: providing services to taxonomists for standard genome sequencing and annotation.</title>
        <authorList>
            <consortium name="The Broad Institute Genomics Platform"/>
            <consortium name="The Broad Institute Genome Sequencing Center for Infectious Disease"/>
            <person name="Wu L."/>
            <person name="Ma J."/>
        </authorList>
    </citation>
    <scope>NUCLEOTIDE SEQUENCE [LARGE SCALE GENOMIC DNA]</scope>
    <source>
        <strain evidence="9">JCM 4358</strain>
    </source>
</reference>
<accession>A0ABP5UTU0</accession>
<keyword evidence="3 7" id="KW-0812">Transmembrane</keyword>
<keyword evidence="9" id="KW-1185">Reference proteome</keyword>
<protein>
    <recommendedName>
        <fullName evidence="10">FUSC family protein</fullName>
    </recommendedName>
</protein>
<evidence type="ECO:0008006" key="10">
    <source>
        <dbReference type="Google" id="ProtNLM"/>
    </source>
</evidence>
<feature type="transmembrane region" description="Helical" evidence="7">
    <location>
        <begin position="399"/>
        <end position="424"/>
    </location>
</feature>
<comment type="caution">
    <text evidence="8">The sequence shown here is derived from an EMBL/GenBank/DDBJ whole genome shotgun (WGS) entry which is preliminary data.</text>
</comment>
<dbReference type="Proteomes" id="UP001499986">
    <property type="component" value="Unassembled WGS sequence"/>
</dbReference>
<feature type="transmembrane region" description="Helical" evidence="7">
    <location>
        <begin position="471"/>
        <end position="491"/>
    </location>
</feature>
<feature type="compositionally biased region" description="Polar residues" evidence="6">
    <location>
        <begin position="227"/>
        <end position="237"/>
    </location>
</feature>
<sequence length="697" mass="75043">MTRVTSAVRRAARIFGRRKDGAAAANDTRPTGQPARGTRPDETTGSRTTRGTAPEETSDDRTARGTTPDEAPDGRRARETLRDTTTDNRTTRDTPPNQAPDDATTRETLPHTTTDNRTTQETPPNQAPDDPTTRETLPHTTTDNRTTQETPPNRAPDDRTARETLRDTTTDNRTTQETPPNRAPDDRTARETGHGRETDSGAARETGPRKATDVPSARGTHAHEATGSRTAPQTQSHEAARSRTAPETARDHATDNAPPRKTQRRKPTDRQTTQGTPPGTAAGSPSGRGGKVMDSRAAADALRQRMGDLGQGVRATRPLDAVRREAGRAVEAVRAAWRGPGRERDLVVQSLKAAAAAVIAWLVGGVWMGDPLALMAPWVALVLVQATVYSSLVQGARQFGAICVGSVLASAALALTGDTTGALALSVPVLMLLSNWPRFGDQGIYAATTALFTLTSGAVGMSGVAHRIGQAALGAVIGVAVNALVLPPIHLRDVRENLATLARESGDVLRSVSADLRHGDWDAQTAAGWLNASAQLERRLDALRSARRWSQESLRLTYGPLRALHRVPHMPLPPPDEDERLCRVTRHVTALTRALAVAVDDSRTPAPPEGRTLSSYAELLELLGDVCGAEADRLLDGSVDPRRGDEREERMRELHRYLQEGLREHAGMGAEHTAVLGTLLLQAENLWAEVLPEHESQ</sequence>
<evidence type="ECO:0000256" key="4">
    <source>
        <dbReference type="ARBA" id="ARBA00022989"/>
    </source>
</evidence>
<feature type="region of interest" description="Disordered" evidence="6">
    <location>
        <begin position="1"/>
        <end position="296"/>
    </location>
</feature>
<organism evidence="8 9">
    <name type="scientific">Streptomyces coeruleofuscus</name>
    <dbReference type="NCBI Taxonomy" id="66879"/>
    <lineage>
        <taxon>Bacteria</taxon>
        <taxon>Bacillati</taxon>
        <taxon>Actinomycetota</taxon>
        <taxon>Actinomycetes</taxon>
        <taxon>Kitasatosporales</taxon>
        <taxon>Streptomycetaceae</taxon>
        <taxon>Streptomyces</taxon>
    </lineage>
</organism>
<feature type="compositionally biased region" description="Low complexity" evidence="6">
    <location>
        <begin position="270"/>
        <end position="285"/>
    </location>
</feature>
<evidence type="ECO:0000256" key="7">
    <source>
        <dbReference type="SAM" id="Phobius"/>
    </source>
</evidence>
<evidence type="ECO:0000256" key="5">
    <source>
        <dbReference type="ARBA" id="ARBA00023136"/>
    </source>
</evidence>
<dbReference type="EMBL" id="BAAASE010000001">
    <property type="protein sequence ID" value="GAA2387167.1"/>
    <property type="molecule type" value="Genomic_DNA"/>
</dbReference>
<feature type="transmembrane region" description="Helical" evidence="7">
    <location>
        <begin position="374"/>
        <end position="392"/>
    </location>
</feature>
<feature type="compositionally biased region" description="Polar residues" evidence="6">
    <location>
        <begin position="110"/>
        <end position="124"/>
    </location>
</feature>
<evidence type="ECO:0000256" key="6">
    <source>
        <dbReference type="SAM" id="MobiDB-lite"/>
    </source>
</evidence>
<keyword evidence="5 7" id="KW-0472">Membrane</keyword>